<dbReference type="RefSeq" id="WP_184384560.1">
    <property type="nucleotide sequence ID" value="NZ_JACIDJ010000004.1"/>
</dbReference>
<dbReference type="Pfam" id="PF01370">
    <property type="entry name" value="Epimerase"/>
    <property type="match status" value="1"/>
</dbReference>
<dbReference type="Gene3D" id="3.40.50.720">
    <property type="entry name" value="NAD(P)-binding Rossmann-like Domain"/>
    <property type="match status" value="1"/>
</dbReference>
<comment type="caution">
    <text evidence="2">The sequence shown here is derived from an EMBL/GenBank/DDBJ whole genome shotgun (WGS) entry which is preliminary data.</text>
</comment>
<evidence type="ECO:0000259" key="1">
    <source>
        <dbReference type="Pfam" id="PF01370"/>
    </source>
</evidence>
<protein>
    <submittedName>
        <fullName evidence="2">NADH dehydrogenase</fullName>
        <ecNumber evidence="2">1.6.99.3</ecNumber>
    </submittedName>
</protein>
<name>A0A840ADD5_9PROT</name>
<sequence length="310" mass="33190">MRKVATVFGGAGFLGRQIVQRLVREDWTVRVAMRDPVRAHGMHTMGRVGQVAALAADVTRDSGVARAVEGAGVVVNCVGILHGNFEAVQAEGPARIGRLAAAAGVERLVHISAIGADATSESRYARSKAAGEEGLRAAFANATILRPSIVFGTEDAFFNRFGQMAMVSPIMPVICGETRFQPVHVGDVADAVMAALARPEAAGRTYELGGPRAWTFRELLAFILKETQRKRRLVNIPLGVARLQARLAELLPNPPLTRDQLILLQQDNVVSPGALTLRDLGITPAAVEGLVPAYLARFRPGGNRRERPGV</sequence>
<evidence type="ECO:0000313" key="2">
    <source>
        <dbReference type="EMBL" id="MBB3899097.1"/>
    </source>
</evidence>
<evidence type="ECO:0000313" key="3">
    <source>
        <dbReference type="Proteomes" id="UP000553193"/>
    </source>
</evidence>
<organism evidence="2 3">
    <name type="scientific">Roseococcus suduntuyensis</name>
    <dbReference type="NCBI Taxonomy" id="455361"/>
    <lineage>
        <taxon>Bacteria</taxon>
        <taxon>Pseudomonadati</taxon>
        <taxon>Pseudomonadota</taxon>
        <taxon>Alphaproteobacteria</taxon>
        <taxon>Acetobacterales</taxon>
        <taxon>Roseomonadaceae</taxon>
        <taxon>Roseococcus</taxon>
    </lineage>
</organism>
<dbReference type="GO" id="GO:0044877">
    <property type="term" value="F:protein-containing complex binding"/>
    <property type="evidence" value="ECO:0007669"/>
    <property type="project" value="TreeGrafter"/>
</dbReference>
<gene>
    <name evidence="2" type="ORF">GGQ83_002545</name>
</gene>
<proteinExistence type="predicted"/>
<dbReference type="InterPro" id="IPR036291">
    <property type="entry name" value="NAD(P)-bd_dom_sf"/>
</dbReference>
<reference evidence="2 3" key="1">
    <citation type="submission" date="2020-08" db="EMBL/GenBank/DDBJ databases">
        <title>Genomic Encyclopedia of Type Strains, Phase IV (KMG-IV): sequencing the most valuable type-strain genomes for metagenomic binning, comparative biology and taxonomic classification.</title>
        <authorList>
            <person name="Goeker M."/>
        </authorList>
    </citation>
    <scope>NUCLEOTIDE SEQUENCE [LARGE SCALE GENOMIC DNA]</scope>
    <source>
        <strain evidence="2 3">DSM 19979</strain>
    </source>
</reference>
<keyword evidence="3" id="KW-1185">Reference proteome</keyword>
<dbReference type="GO" id="GO:0016491">
    <property type="term" value="F:oxidoreductase activity"/>
    <property type="evidence" value="ECO:0007669"/>
    <property type="project" value="UniProtKB-KW"/>
</dbReference>
<dbReference type="InterPro" id="IPR051207">
    <property type="entry name" value="ComplexI_NDUFA9_subunit"/>
</dbReference>
<accession>A0A840ADD5</accession>
<dbReference type="FunFam" id="3.40.50.720:FF:000702">
    <property type="entry name" value="NADH dehydrogenase (Ubiquinone)"/>
    <property type="match status" value="1"/>
</dbReference>
<dbReference type="CDD" id="cd05271">
    <property type="entry name" value="NDUFA9_like_SDR_a"/>
    <property type="match status" value="1"/>
</dbReference>
<dbReference type="InterPro" id="IPR001509">
    <property type="entry name" value="Epimerase_deHydtase"/>
</dbReference>
<dbReference type="PANTHER" id="PTHR12126">
    <property type="entry name" value="NADH-UBIQUINONE OXIDOREDUCTASE 39 KDA SUBUNIT-RELATED"/>
    <property type="match status" value="1"/>
</dbReference>
<dbReference type="Proteomes" id="UP000553193">
    <property type="component" value="Unassembled WGS sequence"/>
</dbReference>
<feature type="domain" description="NAD-dependent epimerase/dehydratase" evidence="1">
    <location>
        <begin position="6"/>
        <end position="209"/>
    </location>
</feature>
<dbReference type="EC" id="1.6.99.3" evidence="2"/>
<dbReference type="PANTHER" id="PTHR12126:SF11">
    <property type="entry name" value="NADH DEHYDROGENASE [UBIQUINONE] 1 ALPHA SUBCOMPLEX SUBUNIT 9, MITOCHONDRIAL"/>
    <property type="match status" value="1"/>
</dbReference>
<keyword evidence="2" id="KW-0560">Oxidoreductase</keyword>
<dbReference type="SUPFAM" id="SSF51735">
    <property type="entry name" value="NAD(P)-binding Rossmann-fold domains"/>
    <property type="match status" value="1"/>
</dbReference>
<dbReference type="EMBL" id="JACIDJ010000004">
    <property type="protein sequence ID" value="MBB3899097.1"/>
    <property type="molecule type" value="Genomic_DNA"/>
</dbReference>
<dbReference type="AlphaFoldDB" id="A0A840ADD5"/>